<dbReference type="RefSeq" id="WP_344799749.1">
    <property type="nucleotide sequence ID" value="NZ_BAABBN010000012.1"/>
</dbReference>
<dbReference type="Gene3D" id="3.30.70.270">
    <property type="match status" value="1"/>
</dbReference>
<evidence type="ECO:0000256" key="2">
    <source>
        <dbReference type="ARBA" id="ARBA00034247"/>
    </source>
</evidence>
<evidence type="ECO:0000259" key="4">
    <source>
        <dbReference type="PROSITE" id="PS50887"/>
    </source>
</evidence>
<dbReference type="InterPro" id="IPR029787">
    <property type="entry name" value="Nucleotide_cyclase"/>
</dbReference>
<dbReference type="InterPro" id="IPR043128">
    <property type="entry name" value="Rev_trsase/Diguanyl_cyclase"/>
</dbReference>
<dbReference type="InterPro" id="IPR000160">
    <property type="entry name" value="GGDEF_dom"/>
</dbReference>
<dbReference type="Pfam" id="PF00990">
    <property type="entry name" value="GGDEF"/>
    <property type="match status" value="1"/>
</dbReference>
<protein>
    <recommendedName>
        <fullName evidence="1">diguanylate cyclase</fullName>
        <ecNumber evidence="1">2.7.7.65</ecNumber>
    </recommendedName>
</protein>
<sequence>MHTFISKLYELTTSKIHFRFCLLLLACVSPVSAMFLQDQAYVMASVTTAVAGYAVMVIFFHGDYLERQCSLLENEVIKDPLTGAFNRRYLMDKLNDCLSVAKRTQDTASLVAIDIDFFKRVNDQHGLDVGDTVLKQVVRTVQARIRHSDRLCRIGGEEFILVLPSTDVIQAKVLADALRLQVSEAVFTHREEVTVSLGVSQLAKADSIDQWMKRSDQALYQAKAQGRNRVAVV</sequence>
<gene>
    <name evidence="5" type="ORF">GCM10022277_33570</name>
</gene>
<dbReference type="InterPro" id="IPR050469">
    <property type="entry name" value="Diguanylate_Cyclase"/>
</dbReference>
<organism evidence="5 6">
    <name type="scientific">Litoribacillus peritrichatus</name>
    <dbReference type="NCBI Taxonomy" id="718191"/>
    <lineage>
        <taxon>Bacteria</taxon>
        <taxon>Pseudomonadati</taxon>
        <taxon>Pseudomonadota</taxon>
        <taxon>Gammaproteobacteria</taxon>
        <taxon>Oceanospirillales</taxon>
        <taxon>Oceanospirillaceae</taxon>
        <taxon>Litoribacillus</taxon>
    </lineage>
</organism>
<feature type="transmembrane region" description="Helical" evidence="3">
    <location>
        <begin position="43"/>
        <end position="62"/>
    </location>
</feature>
<keyword evidence="3" id="KW-0812">Transmembrane</keyword>
<proteinExistence type="predicted"/>
<dbReference type="EC" id="2.7.7.65" evidence="1"/>
<dbReference type="SUPFAM" id="SSF55073">
    <property type="entry name" value="Nucleotide cyclase"/>
    <property type="match status" value="1"/>
</dbReference>
<evidence type="ECO:0000256" key="1">
    <source>
        <dbReference type="ARBA" id="ARBA00012528"/>
    </source>
</evidence>
<dbReference type="CDD" id="cd01949">
    <property type="entry name" value="GGDEF"/>
    <property type="match status" value="1"/>
</dbReference>
<dbReference type="SMART" id="SM00267">
    <property type="entry name" value="GGDEF"/>
    <property type="match status" value="1"/>
</dbReference>
<keyword evidence="3" id="KW-0472">Membrane</keyword>
<comment type="caution">
    <text evidence="5">The sequence shown here is derived from an EMBL/GenBank/DDBJ whole genome shotgun (WGS) entry which is preliminary data.</text>
</comment>
<dbReference type="EMBL" id="BAABBN010000012">
    <property type="protein sequence ID" value="GAA3934277.1"/>
    <property type="molecule type" value="Genomic_DNA"/>
</dbReference>
<name>A0ABP7N135_9GAMM</name>
<evidence type="ECO:0000313" key="5">
    <source>
        <dbReference type="EMBL" id="GAA3934277.1"/>
    </source>
</evidence>
<dbReference type="PANTHER" id="PTHR45138">
    <property type="entry name" value="REGULATORY COMPONENTS OF SENSORY TRANSDUCTION SYSTEM"/>
    <property type="match status" value="1"/>
</dbReference>
<keyword evidence="6" id="KW-1185">Reference proteome</keyword>
<keyword evidence="3" id="KW-1133">Transmembrane helix</keyword>
<evidence type="ECO:0000313" key="6">
    <source>
        <dbReference type="Proteomes" id="UP001501565"/>
    </source>
</evidence>
<dbReference type="NCBIfam" id="TIGR00254">
    <property type="entry name" value="GGDEF"/>
    <property type="match status" value="1"/>
</dbReference>
<accession>A0ABP7N135</accession>
<feature type="domain" description="GGDEF" evidence="4">
    <location>
        <begin position="106"/>
        <end position="233"/>
    </location>
</feature>
<dbReference type="Proteomes" id="UP001501565">
    <property type="component" value="Unassembled WGS sequence"/>
</dbReference>
<dbReference type="PROSITE" id="PS50887">
    <property type="entry name" value="GGDEF"/>
    <property type="match status" value="1"/>
</dbReference>
<dbReference type="PANTHER" id="PTHR45138:SF9">
    <property type="entry name" value="DIGUANYLATE CYCLASE DGCM-RELATED"/>
    <property type="match status" value="1"/>
</dbReference>
<reference evidence="6" key="1">
    <citation type="journal article" date="2019" name="Int. J. Syst. Evol. Microbiol.">
        <title>The Global Catalogue of Microorganisms (GCM) 10K type strain sequencing project: providing services to taxonomists for standard genome sequencing and annotation.</title>
        <authorList>
            <consortium name="The Broad Institute Genomics Platform"/>
            <consortium name="The Broad Institute Genome Sequencing Center for Infectious Disease"/>
            <person name="Wu L."/>
            <person name="Ma J."/>
        </authorList>
    </citation>
    <scope>NUCLEOTIDE SEQUENCE [LARGE SCALE GENOMIC DNA]</scope>
    <source>
        <strain evidence="6">JCM 17551</strain>
    </source>
</reference>
<evidence type="ECO:0000256" key="3">
    <source>
        <dbReference type="SAM" id="Phobius"/>
    </source>
</evidence>
<comment type="catalytic activity">
    <reaction evidence="2">
        <text>2 GTP = 3',3'-c-di-GMP + 2 diphosphate</text>
        <dbReference type="Rhea" id="RHEA:24898"/>
        <dbReference type="ChEBI" id="CHEBI:33019"/>
        <dbReference type="ChEBI" id="CHEBI:37565"/>
        <dbReference type="ChEBI" id="CHEBI:58805"/>
        <dbReference type="EC" id="2.7.7.65"/>
    </reaction>
</comment>